<reference evidence="3" key="1">
    <citation type="journal article" date="2022" name="Front. Microbiol.">
        <title>Genome-based taxonomic rearrangement of Oceanobacter-related bacteria including the description of Thalassolituus hydrocarbonoclasticus sp. nov. and Thalassolituus pacificus sp. nov. and emended description of the genus Thalassolituus.</title>
        <authorList>
            <person name="Dong C."/>
            <person name="Wei L."/>
            <person name="Wang J."/>
            <person name="Lai Q."/>
            <person name="Huang Z."/>
            <person name="Shao Z."/>
        </authorList>
    </citation>
    <scope>NUCLEOTIDE SEQUENCE</scope>
    <source>
        <strain evidence="3">59MF3M-4</strain>
    </source>
</reference>
<dbReference type="NCBIfam" id="NF001266">
    <property type="entry name" value="PRK00228.1-1"/>
    <property type="match status" value="1"/>
</dbReference>
<evidence type="ECO:0000256" key="1">
    <source>
        <dbReference type="ARBA" id="ARBA00009600"/>
    </source>
</evidence>
<proteinExistence type="inferred from homology"/>
<dbReference type="PANTHER" id="PTHR30327">
    <property type="entry name" value="UNCHARACTERIZED PROTEIN YQGE"/>
    <property type="match status" value="1"/>
</dbReference>
<comment type="similarity">
    <text evidence="1 2">Belongs to the UPF0301 (AlgH) family.</text>
</comment>
<evidence type="ECO:0000313" key="4">
    <source>
        <dbReference type="Proteomes" id="UP001147830"/>
    </source>
</evidence>
<dbReference type="PANTHER" id="PTHR30327:SF1">
    <property type="entry name" value="UPF0301 PROTEIN YQGE"/>
    <property type="match status" value="1"/>
</dbReference>
<dbReference type="InterPro" id="IPR003774">
    <property type="entry name" value="AlgH-like"/>
</dbReference>
<dbReference type="GO" id="GO:0005829">
    <property type="term" value="C:cytosol"/>
    <property type="evidence" value="ECO:0007669"/>
    <property type="project" value="TreeGrafter"/>
</dbReference>
<dbReference type="Pfam" id="PF02622">
    <property type="entry name" value="DUF179"/>
    <property type="match status" value="1"/>
</dbReference>
<dbReference type="SUPFAM" id="SSF143456">
    <property type="entry name" value="VC0467-like"/>
    <property type="match status" value="1"/>
</dbReference>
<dbReference type="Gene3D" id="3.40.1740.10">
    <property type="entry name" value="VC0467-like"/>
    <property type="match status" value="1"/>
</dbReference>
<comment type="caution">
    <text evidence="3">The sequence shown here is derived from an EMBL/GenBank/DDBJ whole genome shotgun (WGS) entry which is preliminary data.</text>
</comment>
<name>A0A9X2WDM0_9GAMM</name>
<dbReference type="AlphaFoldDB" id="A0A9X2WDM0"/>
<organism evidence="3 4">
    <name type="scientific">Thalassolituus pacificus</name>
    <dbReference type="NCBI Taxonomy" id="2975440"/>
    <lineage>
        <taxon>Bacteria</taxon>
        <taxon>Pseudomonadati</taxon>
        <taxon>Pseudomonadota</taxon>
        <taxon>Gammaproteobacteria</taxon>
        <taxon>Oceanospirillales</taxon>
        <taxon>Oceanospirillaceae</taxon>
        <taxon>Thalassolituus</taxon>
    </lineage>
</organism>
<evidence type="ECO:0000313" key="3">
    <source>
        <dbReference type="EMBL" id="MCT7357747.1"/>
    </source>
</evidence>
<dbReference type="HAMAP" id="MF_00758">
    <property type="entry name" value="UPF0301"/>
    <property type="match status" value="1"/>
</dbReference>
<evidence type="ECO:0000256" key="2">
    <source>
        <dbReference type="HAMAP-Rule" id="MF_00758"/>
    </source>
</evidence>
<accession>A0A9X2WDM0</accession>
<sequence>MQQLNSLKNHLLIAMPQLEDSWFAGTVTYLCEHNADGAMGIVLNKPLPVTFHEICEQLEINRLAGIDPGIYAGGPVSQEHGFILHRQQGNWGATLNVTEQAHLTSSKDILKAIAAGSGPQDYRLTLGYAGWDAQQLDEEILANSWLTIEATEHLLFEVPHDELYQAALSQLGVSAEFLSSDAGHA</sequence>
<gene>
    <name evidence="3" type="ORF">NYR02_01765</name>
</gene>
<dbReference type="RefSeq" id="WP_260974679.1">
    <property type="nucleotide sequence ID" value="NZ_JAOANI010000005.1"/>
</dbReference>
<dbReference type="Proteomes" id="UP001147830">
    <property type="component" value="Unassembled WGS sequence"/>
</dbReference>
<dbReference type="EMBL" id="JAOANI010000005">
    <property type="protein sequence ID" value="MCT7357747.1"/>
    <property type="molecule type" value="Genomic_DNA"/>
</dbReference>
<reference evidence="3" key="2">
    <citation type="submission" date="2022-08" db="EMBL/GenBank/DDBJ databases">
        <authorList>
            <person name="Dong C."/>
        </authorList>
    </citation>
    <scope>NUCLEOTIDE SEQUENCE</scope>
    <source>
        <strain evidence="3">59MF3M-4</strain>
    </source>
</reference>
<protein>
    <recommendedName>
        <fullName evidence="2">UPF0301 protein NYR02_01765</fullName>
    </recommendedName>
</protein>
<keyword evidence="4" id="KW-1185">Reference proteome</keyword>